<evidence type="ECO:0000313" key="2">
    <source>
        <dbReference type="Proteomes" id="UP000000768"/>
    </source>
</evidence>
<sequence length="34" mass="4073">MLNNCFNPVKDWQTKIDMLHQSVYSLVSEFKRLS</sequence>
<protein>
    <submittedName>
        <fullName evidence="1">Uncharacterized protein</fullName>
    </submittedName>
</protein>
<dbReference type="Gramene" id="EER95873">
    <property type="protein sequence ID" value="EER95873"/>
    <property type="gene ID" value="SORBI_3002G035300"/>
</dbReference>
<name>C5X9K0_SORBI</name>
<dbReference type="EMBL" id="CM000761">
    <property type="protein sequence ID" value="EER95873.2"/>
    <property type="molecule type" value="Genomic_DNA"/>
</dbReference>
<gene>
    <name evidence="1" type="ORF">SORBI_3002G035300</name>
</gene>
<dbReference type="Proteomes" id="UP000000768">
    <property type="component" value="Chromosome 2"/>
</dbReference>
<organism evidence="1 2">
    <name type="scientific">Sorghum bicolor</name>
    <name type="common">Sorghum</name>
    <name type="synonym">Sorghum vulgare</name>
    <dbReference type="NCBI Taxonomy" id="4558"/>
    <lineage>
        <taxon>Eukaryota</taxon>
        <taxon>Viridiplantae</taxon>
        <taxon>Streptophyta</taxon>
        <taxon>Embryophyta</taxon>
        <taxon>Tracheophyta</taxon>
        <taxon>Spermatophyta</taxon>
        <taxon>Magnoliopsida</taxon>
        <taxon>Liliopsida</taxon>
        <taxon>Poales</taxon>
        <taxon>Poaceae</taxon>
        <taxon>PACMAD clade</taxon>
        <taxon>Panicoideae</taxon>
        <taxon>Andropogonodae</taxon>
        <taxon>Andropogoneae</taxon>
        <taxon>Sorghinae</taxon>
        <taxon>Sorghum</taxon>
    </lineage>
</organism>
<reference evidence="2" key="2">
    <citation type="journal article" date="2018" name="Plant J.">
        <title>The Sorghum bicolor reference genome: improved assembly, gene annotations, a transcriptome atlas, and signatures of genome organization.</title>
        <authorList>
            <person name="McCormick R.F."/>
            <person name="Truong S.K."/>
            <person name="Sreedasyam A."/>
            <person name="Jenkins J."/>
            <person name="Shu S."/>
            <person name="Sims D."/>
            <person name="Kennedy M."/>
            <person name="Amirebrahimi M."/>
            <person name="Weers B.D."/>
            <person name="McKinley B."/>
            <person name="Mattison A."/>
            <person name="Morishige D.T."/>
            <person name="Grimwood J."/>
            <person name="Schmutz J."/>
            <person name="Mullet J.E."/>
        </authorList>
    </citation>
    <scope>NUCLEOTIDE SEQUENCE [LARGE SCALE GENOMIC DNA]</scope>
    <source>
        <strain evidence="2">cv. BTx623</strain>
    </source>
</reference>
<dbReference type="HOGENOM" id="CLU_001265_30_5_1"/>
<keyword evidence="2" id="KW-1185">Reference proteome</keyword>
<dbReference type="AlphaFoldDB" id="C5X9K0"/>
<dbReference type="InParanoid" id="C5X9K0"/>
<accession>C5X9K0</accession>
<proteinExistence type="predicted"/>
<evidence type="ECO:0000313" key="1">
    <source>
        <dbReference type="EMBL" id="EER95873.2"/>
    </source>
</evidence>
<reference evidence="1 2" key="1">
    <citation type="journal article" date="2009" name="Nature">
        <title>The Sorghum bicolor genome and the diversification of grasses.</title>
        <authorList>
            <person name="Paterson A.H."/>
            <person name="Bowers J.E."/>
            <person name="Bruggmann R."/>
            <person name="Dubchak I."/>
            <person name="Grimwood J."/>
            <person name="Gundlach H."/>
            <person name="Haberer G."/>
            <person name="Hellsten U."/>
            <person name="Mitros T."/>
            <person name="Poliakov A."/>
            <person name="Schmutz J."/>
            <person name="Spannagl M."/>
            <person name="Tang H."/>
            <person name="Wang X."/>
            <person name="Wicker T."/>
            <person name="Bharti A.K."/>
            <person name="Chapman J."/>
            <person name="Feltus F.A."/>
            <person name="Gowik U."/>
            <person name="Grigoriev I.V."/>
            <person name="Lyons E."/>
            <person name="Maher C.A."/>
            <person name="Martis M."/>
            <person name="Narechania A."/>
            <person name="Otillar R.P."/>
            <person name="Penning B.W."/>
            <person name="Salamov A.A."/>
            <person name="Wang Y."/>
            <person name="Zhang L."/>
            <person name="Carpita N.C."/>
            <person name="Freeling M."/>
            <person name="Gingle A.R."/>
            <person name="Hash C.T."/>
            <person name="Keller B."/>
            <person name="Klein P."/>
            <person name="Kresovich S."/>
            <person name="McCann M.C."/>
            <person name="Ming R."/>
            <person name="Peterson D.G."/>
            <person name="Mehboob-ur-Rahman"/>
            <person name="Ware D."/>
            <person name="Westhoff P."/>
            <person name="Mayer K.F."/>
            <person name="Messing J."/>
            <person name="Rokhsar D.S."/>
        </authorList>
    </citation>
    <scope>NUCLEOTIDE SEQUENCE [LARGE SCALE GENOMIC DNA]</scope>
    <source>
        <strain evidence="2">cv. BTx623</strain>
    </source>
</reference>